<proteinExistence type="predicted"/>
<reference evidence="1" key="1">
    <citation type="submission" date="2021-04" db="EMBL/GenBank/DDBJ databases">
        <title>novel species isolated from subtropical streams in China.</title>
        <authorList>
            <person name="Lu H."/>
        </authorList>
    </citation>
    <scope>NUCLEOTIDE SEQUENCE</scope>
    <source>
        <strain evidence="1">FT137W</strain>
    </source>
</reference>
<accession>A0A941IDM0</accession>
<gene>
    <name evidence="1" type="ORF">KDM90_08915</name>
</gene>
<dbReference type="AlphaFoldDB" id="A0A941IDM0"/>
<dbReference type="EMBL" id="JAGSPJ010000003">
    <property type="protein sequence ID" value="MBR7800118.1"/>
    <property type="molecule type" value="Genomic_DNA"/>
</dbReference>
<keyword evidence="2" id="KW-1185">Reference proteome</keyword>
<evidence type="ECO:0000313" key="1">
    <source>
        <dbReference type="EMBL" id="MBR7800118.1"/>
    </source>
</evidence>
<dbReference type="RefSeq" id="WP_212675249.1">
    <property type="nucleotide sequence ID" value="NZ_JAGSPJ010000003.1"/>
</dbReference>
<evidence type="ECO:0000313" key="2">
    <source>
        <dbReference type="Proteomes" id="UP000678545"/>
    </source>
</evidence>
<dbReference type="Pfam" id="PF22491">
    <property type="entry name" value="DUF6988"/>
    <property type="match status" value="1"/>
</dbReference>
<name>A0A941IDM0_9BURK</name>
<comment type="caution">
    <text evidence="1">The sequence shown here is derived from an EMBL/GenBank/DDBJ whole genome shotgun (WGS) entry which is preliminary data.</text>
</comment>
<dbReference type="InterPro" id="IPR054257">
    <property type="entry name" value="DUF6988"/>
</dbReference>
<organism evidence="1 2">
    <name type="scientific">Undibacterium fentianense</name>
    <dbReference type="NCBI Taxonomy" id="2828728"/>
    <lineage>
        <taxon>Bacteria</taxon>
        <taxon>Pseudomonadati</taxon>
        <taxon>Pseudomonadota</taxon>
        <taxon>Betaproteobacteria</taxon>
        <taxon>Burkholderiales</taxon>
        <taxon>Oxalobacteraceae</taxon>
        <taxon>Undibacterium</taxon>
    </lineage>
</organism>
<protein>
    <submittedName>
        <fullName evidence="1">Uncharacterized protein</fullName>
    </submittedName>
</protein>
<dbReference type="Proteomes" id="UP000678545">
    <property type="component" value="Unassembled WGS sequence"/>
</dbReference>
<sequence length="204" mass="22330">MDLSRAEELQEVLTSIVDFPIRDCSPKSQLSKTLAVSSLQFAAAIRVLCGSGLVLGAGVTLRAQYEAIVRSVWALYRATESQVQRLSADLTLESQQASKNIPTVNAMIRELENVPQLENLLISLNEFKSSSWGPLNSFVHSGIHVVHWTKNGAPPQLLETIFRSSNGLTLISFQLLGILTGRQYIQSEIFSAATSYGNILPNAK</sequence>